<dbReference type="Proteomes" id="UP000594260">
    <property type="component" value="Unplaced"/>
</dbReference>
<name>A0A7M7J856_VARDE</name>
<dbReference type="FunFam" id="3.30.200.20:FF:000131">
    <property type="entry name" value="Dual specificity protein kinase TTK"/>
    <property type="match status" value="1"/>
</dbReference>
<dbReference type="OrthoDB" id="20524at2759"/>
<protein>
    <recommendedName>
        <fullName evidence="7">Protein kinase domain-containing protein</fullName>
    </recommendedName>
</protein>
<dbReference type="GO" id="GO:0034501">
    <property type="term" value="P:protein localization to kinetochore"/>
    <property type="evidence" value="ECO:0007669"/>
    <property type="project" value="TreeGrafter"/>
</dbReference>
<dbReference type="GO" id="GO:0000776">
    <property type="term" value="C:kinetochore"/>
    <property type="evidence" value="ECO:0007669"/>
    <property type="project" value="TreeGrafter"/>
</dbReference>
<keyword evidence="1" id="KW-0723">Serine/threonine-protein kinase</keyword>
<dbReference type="AlphaFoldDB" id="A0A7M7J856"/>
<accession>A0A7M7J856</accession>
<dbReference type="KEGG" id="vde:111244912"/>
<evidence type="ECO:0000259" key="7">
    <source>
        <dbReference type="PROSITE" id="PS50011"/>
    </source>
</evidence>
<evidence type="ECO:0000313" key="9">
    <source>
        <dbReference type="Proteomes" id="UP000594260"/>
    </source>
</evidence>
<dbReference type="SUPFAM" id="SSF56112">
    <property type="entry name" value="Protein kinase-like (PK-like)"/>
    <property type="match status" value="1"/>
</dbReference>
<evidence type="ECO:0000256" key="2">
    <source>
        <dbReference type="ARBA" id="ARBA00022679"/>
    </source>
</evidence>
<dbReference type="PROSITE" id="PS50011">
    <property type="entry name" value="PROTEIN_KINASE_DOM"/>
    <property type="match status" value="1"/>
</dbReference>
<keyword evidence="5" id="KW-0067">ATP-binding</keyword>
<dbReference type="GO" id="GO:0005634">
    <property type="term" value="C:nucleus"/>
    <property type="evidence" value="ECO:0007669"/>
    <property type="project" value="TreeGrafter"/>
</dbReference>
<dbReference type="PANTHER" id="PTHR22974:SF21">
    <property type="entry name" value="DUAL SPECIFICITY PROTEIN KINASE TTK"/>
    <property type="match status" value="1"/>
</dbReference>
<keyword evidence="4" id="KW-0418">Kinase</keyword>
<dbReference type="EnsemblMetazoa" id="XM_022792462">
    <property type="protein sequence ID" value="XP_022648197"/>
    <property type="gene ID" value="LOC111244912"/>
</dbReference>
<dbReference type="InterPro" id="IPR008271">
    <property type="entry name" value="Ser/Thr_kinase_AS"/>
</dbReference>
<dbReference type="GO" id="GO:0005524">
    <property type="term" value="F:ATP binding"/>
    <property type="evidence" value="ECO:0007669"/>
    <property type="project" value="UniProtKB-KW"/>
</dbReference>
<dbReference type="GO" id="GO:0033316">
    <property type="term" value="P:meiotic spindle assembly checkpoint signaling"/>
    <property type="evidence" value="ECO:0007669"/>
    <property type="project" value="TreeGrafter"/>
</dbReference>
<dbReference type="Gene3D" id="3.30.200.20">
    <property type="entry name" value="Phosphorylase Kinase, domain 1"/>
    <property type="match status" value="1"/>
</dbReference>
<evidence type="ECO:0000256" key="5">
    <source>
        <dbReference type="ARBA" id="ARBA00022840"/>
    </source>
</evidence>
<dbReference type="Pfam" id="PF00069">
    <property type="entry name" value="Pkinase"/>
    <property type="match status" value="1"/>
</dbReference>
<dbReference type="GO" id="GO:0007059">
    <property type="term" value="P:chromosome segregation"/>
    <property type="evidence" value="ECO:0007669"/>
    <property type="project" value="TreeGrafter"/>
</dbReference>
<evidence type="ECO:0000313" key="8">
    <source>
        <dbReference type="EnsemblMetazoa" id="XP_022648197"/>
    </source>
</evidence>
<proteinExistence type="predicted"/>
<dbReference type="PROSITE" id="PS00108">
    <property type="entry name" value="PROTEIN_KINASE_ST"/>
    <property type="match status" value="1"/>
</dbReference>
<dbReference type="InterPro" id="IPR000719">
    <property type="entry name" value="Prot_kinase_dom"/>
</dbReference>
<evidence type="ECO:0000256" key="6">
    <source>
        <dbReference type="SAM" id="MobiDB-lite"/>
    </source>
</evidence>
<dbReference type="InterPro" id="IPR011009">
    <property type="entry name" value="Kinase-like_dom_sf"/>
</dbReference>
<reference evidence="8" key="1">
    <citation type="submission" date="2021-01" db="UniProtKB">
        <authorList>
            <consortium name="EnsemblMetazoa"/>
        </authorList>
    </citation>
    <scope>IDENTIFICATION</scope>
</reference>
<feature type="compositionally biased region" description="Polar residues" evidence="6">
    <location>
        <begin position="50"/>
        <end position="61"/>
    </location>
</feature>
<keyword evidence="2" id="KW-0808">Transferase</keyword>
<dbReference type="OMA" id="CEVYSAL"/>
<evidence type="ECO:0000256" key="1">
    <source>
        <dbReference type="ARBA" id="ARBA00022527"/>
    </source>
</evidence>
<sequence length="426" mass="47625">MSFPDKTPELPKFRRLTSGAMLQKRIGGLWTLRLSEGAEGSILAEGPNAQPGSASVPNGHSQPLQPLRRRLPPERLPEIGELLKNIGLDEADEEKENQPVKESAIESIARREMPPPQNSAKPFEMAATPRLGFVEPEKPTMRMFAPMSKVLKVNGKDYMIIGGLGSGGSCEVYSALHEGQIVAIKDVTLPKEAAVKENYLREIQMLKKLSDCEQVVRLLDYEEGDGKILMVMEKGDSDLSAVLQRASKDWITVRFFWRDMLRAVERIHKLGIIHQDLKPANFIIVKGRLKLIDFGISDDIGDATSVFRDCAIGTFNYMSPEIIQQSRESSIKTSRASDIWSLGCILYSLAFGEPPFAHIKNMNNKVLAIVNPKHEISYPADADPDLLDVLKRCLRRQPKERATAEELLKHDFVLGPPSIRSTYKNK</sequence>
<dbReference type="SMART" id="SM00220">
    <property type="entry name" value="S_TKc"/>
    <property type="match status" value="1"/>
</dbReference>
<organism evidence="8 9">
    <name type="scientific">Varroa destructor</name>
    <name type="common">Honeybee mite</name>
    <dbReference type="NCBI Taxonomy" id="109461"/>
    <lineage>
        <taxon>Eukaryota</taxon>
        <taxon>Metazoa</taxon>
        <taxon>Ecdysozoa</taxon>
        <taxon>Arthropoda</taxon>
        <taxon>Chelicerata</taxon>
        <taxon>Arachnida</taxon>
        <taxon>Acari</taxon>
        <taxon>Parasitiformes</taxon>
        <taxon>Mesostigmata</taxon>
        <taxon>Gamasina</taxon>
        <taxon>Dermanyssoidea</taxon>
        <taxon>Varroidae</taxon>
        <taxon>Varroa</taxon>
    </lineage>
</organism>
<keyword evidence="3" id="KW-0547">Nucleotide-binding</keyword>
<dbReference type="Gene3D" id="1.10.510.10">
    <property type="entry name" value="Transferase(Phosphotransferase) domain 1"/>
    <property type="match status" value="1"/>
</dbReference>
<dbReference type="GO" id="GO:0004674">
    <property type="term" value="F:protein serine/threonine kinase activity"/>
    <property type="evidence" value="ECO:0007669"/>
    <property type="project" value="UniProtKB-KW"/>
</dbReference>
<evidence type="ECO:0000256" key="3">
    <source>
        <dbReference type="ARBA" id="ARBA00022741"/>
    </source>
</evidence>
<keyword evidence="9" id="KW-1185">Reference proteome</keyword>
<evidence type="ECO:0000256" key="4">
    <source>
        <dbReference type="ARBA" id="ARBA00022777"/>
    </source>
</evidence>
<dbReference type="InParanoid" id="A0A7M7J856"/>
<dbReference type="GeneID" id="111244912"/>
<dbReference type="RefSeq" id="XP_022648197.1">
    <property type="nucleotide sequence ID" value="XM_022792462.1"/>
</dbReference>
<dbReference type="GO" id="GO:0007094">
    <property type="term" value="P:mitotic spindle assembly checkpoint signaling"/>
    <property type="evidence" value="ECO:0007669"/>
    <property type="project" value="TreeGrafter"/>
</dbReference>
<dbReference type="GO" id="GO:0004712">
    <property type="term" value="F:protein serine/threonine/tyrosine kinase activity"/>
    <property type="evidence" value="ECO:0007669"/>
    <property type="project" value="TreeGrafter"/>
</dbReference>
<feature type="region of interest" description="Disordered" evidence="6">
    <location>
        <begin position="42"/>
        <end position="72"/>
    </location>
</feature>
<dbReference type="PANTHER" id="PTHR22974">
    <property type="entry name" value="MIXED LINEAGE PROTEIN KINASE"/>
    <property type="match status" value="1"/>
</dbReference>
<feature type="domain" description="Protein kinase" evidence="7">
    <location>
        <begin position="158"/>
        <end position="413"/>
    </location>
</feature>